<dbReference type="GO" id="GO:0007265">
    <property type="term" value="P:Ras protein signal transduction"/>
    <property type="evidence" value="ECO:0007669"/>
    <property type="project" value="TreeGrafter"/>
</dbReference>
<evidence type="ECO:0000313" key="7">
    <source>
        <dbReference type="Proteomes" id="UP000699462"/>
    </source>
</evidence>
<dbReference type="GO" id="GO:0005886">
    <property type="term" value="C:plasma membrane"/>
    <property type="evidence" value="ECO:0007669"/>
    <property type="project" value="TreeGrafter"/>
</dbReference>
<dbReference type="Pfam" id="PF00617">
    <property type="entry name" value="RasGEF"/>
    <property type="match status" value="1"/>
</dbReference>
<dbReference type="SUPFAM" id="SSF48366">
    <property type="entry name" value="Ras GEF"/>
    <property type="match status" value="1"/>
</dbReference>
<evidence type="ECO:0000313" key="6">
    <source>
        <dbReference type="EMBL" id="KAF8562294.1"/>
    </source>
</evidence>
<dbReference type="Gene3D" id="1.10.840.10">
    <property type="entry name" value="Ras guanine-nucleotide exchange factors catalytic domain"/>
    <property type="match status" value="1"/>
</dbReference>
<feature type="compositionally biased region" description="Low complexity" evidence="3">
    <location>
        <begin position="99"/>
        <end position="113"/>
    </location>
</feature>
<dbReference type="Gene3D" id="2.30.29.30">
    <property type="entry name" value="Pleckstrin-homology domain (PH domain)/Phosphotyrosine-binding domain (PTB)"/>
    <property type="match status" value="1"/>
</dbReference>
<feature type="compositionally biased region" description="Polar residues" evidence="3">
    <location>
        <begin position="1385"/>
        <end position="1404"/>
    </location>
</feature>
<dbReference type="InterPro" id="IPR001895">
    <property type="entry name" value="RASGEF_cat_dom"/>
</dbReference>
<feature type="region of interest" description="Disordered" evidence="3">
    <location>
        <begin position="139"/>
        <end position="276"/>
    </location>
</feature>
<protein>
    <recommendedName>
        <fullName evidence="8">Son of sevenless</fullName>
    </recommendedName>
</protein>
<feature type="region of interest" description="Disordered" evidence="3">
    <location>
        <begin position="522"/>
        <end position="544"/>
    </location>
</feature>
<dbReference type="Gene3D" id="1.20.870.10">
    <property type="entry name" value="Son of sevenless (SoS) protein Chain: S domain 1"/>
    <property type="match status" value="1"/>
</dbReference>
<evidence type="ECO:0000259" key="4">
    <source>
        <dbReference type="PROSITE" id="PS50009"/>
    </source>
</evidence>
<feature type="region of interest" description="Disordered" evidence="3">
    <location>
        <begin position="1562"/>
        <end position="1585"/>
    </location>
</feature>
<proteinExistence type="predicted"/>
<keyword evidence="7" id="KW-1185">Reference proteome</keyword>
<dbReference type="OrthoDB" id="546434at2759"/>
<dbReference type="Pfam" id="PF00618">
    <property type="entry name" value="RasGEF_N"/>
    <property type="match status" value="1"/>
</dbReference>
<dbReference type="SUPFAM" id="SSF50729">
    <property type="entry name" value="PH domain-like"/>
    <property type="match status" value="1"/>
</dbReference>
<accession>A0A8T0D5P8</accession>
<feature type="compositionally biased region" description="Low complexity" evidence="3">
    <location>
        <begin position="526"/>
        <end position="544"/>
    </location>
</feature>
<dbReference type="InterPro" id="IPR036964">
    <property type="entry name" value="RASGEF_cat_dom_sf"/>
</dbReference>
<evidence type="ECO:0000259" key="5">
    <source>
        <dbReference type="PROSITE" id="PS50212"/>
    </source>
</evidence>
<dbReference type="EMBL" id="JTDF01021100">
    <property type="protein sequence ID" value="KAF8562294.1"/>
    <property type="molecule type" value="Genomic_DNA"/>
</dbReference>
<feature type="compositionally biased region" description="Polar residues" evidence="3">
    <location>
        <begin position="158"/>
        <end position="174"/>
    </location>
</feature>
<dbReference type="InterPro" id="IPR023578">
    <property type="entry name" value="Ras_GEF_dom_sf"/>
</dbReference>
<feature type="compositionally biased region" description="Low complexity" evidence="3">
    <location>
        <begin position="1295"/>
        <end position="1322"/>
    </location>
</feature>
<dbReference type="PROSITE" id="PS50212">
    <property type="entry name" value="RASGEF_NTER"/>
    <property type="match status" value="1"/>
</dbReference>
<sequence length="1585" mass="173641">SHLLGTCLIEPAEDETFHSFAYYSEALSTSDCRNWTSLLAETPCLIRALNTDYQTILRTVLEKASSRRLADLETRYSDPHACSMCTSGTGSDSGGGVGSNVVSSSGTSYSNSSHLADSPQSLPALSGLLARVHTSGTCTCSVRTGSNADPPGGIPMPVSSSGGSHNSRHTTSPSRHAFVAASNPSRTSALRLPMATTMPLRKQRKQRVSRRSVSGSPSPPANFLDIKVNDPGMSTSSSSSSALNEGGSKSGLDSGSHSYEPRHGFAESDEHSPSSLSLKELQARLMELFPSQTNSGTGPTSCSHMVIAFRYLLPQLLQLPMLQLLYLFEIIEALHLHAKEEAESAILKDVLSMLSKTRLSIQNSMSSTQDWVKSMAPRLANFLKTPLSRSVLSPEALQQLEELVQSVRRTLHPSADRSISVSEFILDGLVQTRTEGNRSRRSDRIAYLFNNWLLLCKKQRRVLLGNVVSSTGSSMHSSLKVKKRISLEQFHLIDSGIEVTDNNDVLFTFDLEYWEVPRRGSLLPDSQPTGTSLGSGSSVVGDSQSLHSTRSAHTVIPTLCSSPPNSTCSQVGSVLSISTLTSTNTLVSSPGALSHGVQASTTGESDGAVSTGFTPMMPTAGAAAAAACVAVLGALSATPTQRVTFLFSSQADKADWMAALVYLQLGRLFKRYLRDLPRQEVPLVLPSPSVYRFAAPDSITNIIFDSEIPDSSVEIPVIRAATVLKLIERMTYHAYFDSKTVGVFLMTYRRYIQPLTLLELLIDRFNVPEPDFAEAAEQASVAAGEIDSPITIAVRLEKRFRSMYKRRVQYRVLNFLIKWVKDPSFYKLDILPNQPLRERLWEFLDSVDARNLANNVANIRKSLRGDRIRLRQTIEQLPPEPLDLGLVTCPEDVKLANVHPLELARQITLHEWELYSRIEFWEVNGHEKVKGPNLQASLDFSNKIKWWLVYSIMMADHLDDRLVMMQRVADLAILFEQMNNLQGFQEARAALLSSPVFRLRHTYEALISKAKSHHRTFFEALHRAVETDDGDTYVADYERKLREVNPPGLPFIAVGGKTHLIHLELKHSDWITVPNNTMTAPSNDGTWTDEQGTVSLVNFWKCHQLADLVEYYLSFQHTPYNFVPNEHIRTFLQTFDPLKTAGVADEHGFDDLMHEKSLQFQPKPPAEPVVVNERRLTLAEQRIASLLNATPPDHRLTVDSREFRAALHYASAVSMVTTCVDQATTTTSATSRPAMGPASPPVDLFPLPPATGSLGRGRSRVPDAARSYRGPNGTSGRMQSAVGGFHTHCCHHRNPNSSHHPPPRGARSASSSPAPANLPTPAQHSFGSPLCRHLVCSSSSSPPPPPPPHVPLPPALPPRSARYKPADRHPEQFVNQWQPACHIPGTSTDINQSHPHSESQQPTTGVVVPTHSDAFPENSILMHRRISSVVPDSQKSAPCLPPRPTRLRSSLPQSNDVPSSGVECDVTVSHNTRRLTASVSPSFLSGLTSSPPVVGSPQISKSTGPHEDPHRDTTDCPPSLPPRRMHSRAHSSVPLPIHSACSLTSASRESSVQPFAIGLQSLDQTSPGCLPPPLPPKRQWNRSGV</sequence>
<dbReference type="PANTHER" id="PTHR23113:SF363">
    <property type="entry name" value="PROTEIN SON OF SEVENLESS"/>
    <property type="match status" value="1"/>
</dbReference>
<feature type="compositionally biased region" description="Low complexity" evidence="3">
    <location>
        <begin position="1330"/>
        <end position="1340"/>
    </location>
</feature>
<organism evidence="6 7">
    <name type="scientific">Paragonimus westermani</name>
    <dbReference type="NCBI Taxonomy" id="34504"/>
    <lineage>
        <taxon>Eukaryota</taxon>
        <taxon>Metazoa</taxon>
        <taxon>Spiralia</taxon>
        <taxon>Lophotrochozoa</taxon>
        <taxon>Platyhelminthes</taxon>
        <taxon>Trematoda</taxon>
        <taxon>Digenea</taxon>
        <taxon>Plagiorchiida</taxon>
        <taxon>Troglotremata</taxon>
        <taxon>Troglotrematidae</taxon>
        <taxon>Paragonimus</taxon>
    </lineage>
</organism>
<dbReference type="InterPro" id="IPR011993">
    <property type="entry name" value="PH-like_dom_sf"/>
</dbReference>
<evidence type="ECO:0008006" key="8">
    <source>
        <dbReference type="Google" id="ProtNLM"/>
    </source>
</evidence>
<feature type="compositionally biased region" description="Basic and acidic residues" evidence="3">
    <location>
        <begin position="259"/>
        <end position="272"/>
    </location>
</feature>
<dbReference type="Proteomes" id="UP000699462">
    <property type="component" value="Unassembled WGS sequence"/>
</dbReference>
<feature type="compositionally biased region" description="Basic and acidic residues" evidence="3">
    <location>
        <begin position="1504"/>
        <end position="1514"/>
    </location>
</feature>
<feature type="compositionally biased region" description="Polar residues" evidence="3">
    <location>
        <begin position="1482"/>
        <end position="1503"/>
    </location>
</feature>
<feature type="compositionally biased region" description="Pro residues" evidence="3">
    <location>
        <begin position="1341"/>
        <end position="1357"/>
    </location>
</feature>
<feature type="domain" description="N-terminal Ras-GEF" evidence="5">
    <location>
        <begin position="714"/>
        <end position="867"/>
    </location>
</feature>
<feature type="region of interest" description="Disordered" evidence="3">
    <location>
        <begin position="1382"/>
        <end position="1405"/>
    </location>
</feature>
<feature type="region of interest" description="Disordered" evidence="3">
    <location>
        <begin position="1428"/>
        <end position="1463"/>
    </location>
</feature>
<feature type="region of interest" description="Disordered" evidence="3">
    <location>
        <begin position="1482"/>
        <end position="1533"/>
    </location>
</feature>
<dbReference type="SMART" id="SM00147">
    <property type="entry name" value="RasGEF"/>
    <property type="match status" value="1"/>
</dbReference>
<feature type="domain" description="Ras-GEF" evidence="4">
    <location>
        <begin position="899"/>
        <end position="1163"/>
    </location>
</feature>
<name>A0A8T0D5P8_9TREM</name>
<evidence type="ECO:0000256" key="3">
    <source>
        <dbReference type="SAM" id="MobiDB-lite"/>
    </source>
</evidence>
<gene>
    <name evidence="6" type="ORF">P879_01003</name>
</gene>
<evidence type="ECO:0000256" key="2">
    <source>
        <dbReference type="PROSITE-ProRule" id="PRU00168"/>
    </source>
</evidence>
<reference evidence="6 7" key="1">
    <citation type="submission" date="2019-07" db="EMBL/GenBank/DDBJ databases">
        <title>Annotation for the trematode Paragonimus westermani.</title>
        <authorList>
            <person name="Choi Y.-J."/>
        </authorList>
    </citation>
    <scope>NUCLEOTIDE SEQUENCE [LARGE SCALE GENOMIC DNA]</scope>
    <source>
        <strain evidence="6">180907_Pwestermani</strain>
    </source>
</reference>
<comment type="caution">
    <text evidence="6">The sequence shown here is derived from an EMBL/GenBank/DDBJ whole genome shotgun (WGS) entry which is preliminary data.</text>
</comment>
<dbReference type="GO" id="GO:0005085">
    <property type="term" value="F:guanyl-nucleotide exchange factor activity"/>
    <property type="evidence" value="ECO:0007669"/>
    <property type="project" value="UniProtKB-KW"/>
</dbReference>
<dbReference type="PANTHER" id="PTHR23113">
    <property type="entry name" value="GUANINE NUCLEOTIDE EXCHANGE FACTOR"/>
    <property type="match status" value="1"/>
</dbReference>
<feature type="compositionally biased region" description="Basic residues" evidence="3">
    <location>
        <begin position="201"/>
        <end position="210"/>
    </location>
</feature>
<feature type="non-terminal residue" evidence="6">
    <location>
        <position position="1"/>
    </location>
</feature>
<dbReference type="InterPro" id="IPR008937">
    <property type="entry name" value="Ras-like_GEF"/>
</dbReference>
<evidence type="ECO:0000256" key="1">
    <source>
        <dbReference type="ARBA" id="ARBA00022658"/>
    </source>
</evidence>
<dbReference type="CDD" id="cd06224">
    <property type="entry name" value="REM"/>
    <property type="match status" value="1"/>
</dbReference>
<feature type="region of interest" description="Disordered" evidence="3">
    <location>
        <begin position="88"/>
        <end position="117"/>
    </location>
</feature>
<dbReference type="InterPro" id="IPR000651">
    <property type="entry name" value="Ras-like_Gua-exchang_fac_N"/>
</dbReference>
<feature type="region of interest" description="Disordered" evidence="3">
    <location>
        <begin position="1226"/>
        <end position="1367"/>
    </location>
</feature>
<keyword evidence="1 2" id="KW-0344">Guanine-nucleotide releasing factor</keyword>
<dbReference type="PROSITE" id="PS50009">
    <property type="entry name" value="RASGEF_CAT"/>
    <property type="match status" value="1"/>
</dbReference>
<dbReference type="SMART" id="SM00229">
    <property type="entry name" value="RasGEFN"/>
    <property type="match status" value="1"/>
</dbReference>